<protein>
    <submittedName>
        <fullName evidence="3">Uncharacterized protein</fullName>
    </submittedName>
</protein>
<name>S7PW88_GLOTA</name>
<evidence type="ECO:0000313" key="4">
    <source>
        <dbReference type="Proteomes" id="UP000030669"/>
    </source>
</evidence>
<keyword evidence="4" id="KW-1185">Reference proteome</keyword>
<dbReference type="RefSeq" id="XP_007870035.1">
    <property type="nucleotide sequence ID" value="XM_007871844.1"/>
</dbReference>
<feature type="compositionally biased region" description="Basic and acidic residues" evidence="1">
    <location>
        <begin position="482"/>
        <end position="498"/>
    </location>
</feature>
<keyword evidence="2" id="KW-0472">Membrane</keyword>
<reference evidence="3 4" key="1">
    <citation type="journal article" date="2012" name="Science">
        <title>The Paleozoic origin of enzymatic lignin decomposition reconstructed from 31 fungal genomes.</title>
        <authorList>
            <person name="Floudas D."/>
            <person name="Binder M."/>
            <person name="Riley R."/>
            <person name="Barry K."/>
            <person name="Blanchette R.A."/>
            <person name="Henrissat B."/>
            <person name="Martinez A.T."/>
            <person name="Otillar R."/>
            <person name="Spatafora J.W."/>
            <person name="Yadav J.S."/>
            <person name="Aerts A."/>
            <person name="Benoit I."/>
            <person name="Boyd A."/>
            <person name="Carlson A."/>
            <person name="Copeland A."/>
            <person name="Coutinho P.M."/>
            <person name="de Vries R.P."/>
            <person name="Ferreira P."/>
            <person name="Findley K."/>
            <person name="Foster B."/>
            <person name="Gaskell J."/>
            <person name="Glotzer D."/>
            <person name="Gorecki P."/>
            <person name="Heitman J."/>
            <person name="Hesse C."/>
            <person name="Hori C."/>
            <person name="Igarashi K."/>
            <person name="Jurgens J.A."/>
            <person name="Kallen N."/>
            <person name="Kersten P."/>
            <person name="Kohler A."/>
            <person name="Kuees U."/>
            <person name="Kumar T.K.A."/>
            <person name="Kuo A."/>
            <person name="LaButti K."/>
            <person name="Larrondo L.F."/>
            <person name="Lindquist E."/>
            <person name="Ling A."/>
            <person name="Lombard V."/>
            <person name="Lucas S."/>
            <person name="Lundell T."/>
            <person name="Martin R."/>
            <person name="McLaughlin D.J."/>
            <person name="Morgenstern I."/>
            <person name="Morin E."/>
            <person name="Murat C."/>
            <person name="Nagy L.G."/>
            <person name="Nolan M."/>
            <person name="Ohm R.A."/>
            <person name="Patyshakuliyeva A."/>
            <person name="Rokas A."/>
            <person name="Ruiz-Duenas F.J."/>
            <person name="Sabat G."/>
            <person name="Salamov A."/>
            <person name="Samejima M."/>
            <person name="Schmutz J."/>
            <person name="Slot J.C."/>
            <person name="St John F."/>
            <person name="Stenlid J."/>
            <person name="Sun H."/>
            <person name="Sun S."/>
            <person name="Syed K."/>
            <person name="Tsang A."/>
            <person name="Wiebenga A."/>
            <person name="Young D."/>
            <person name="Pisabarro A."/>
            <person name="Eastwood D.C."/>
            <person name="Martin F."/>
            <person name="Cullen D."/>
            <person name="Grigoriev I.V."/>
            <person name="Hibbett D.S."/>
        </authorList>
    </citation>
    <scope>NUCLEOTIDE SEQUENCE [LARGE SCALE GENOMIC DNA]</scope>
    <source>
        <strain evidence="3 4">ATCC 11539</strain>
    </source>
</reference>
<dbReference type="HOGENOM" id="CLU_521801_0_0_1"/>
<keyword evidence="2" id="KW-1133">Transmembrane helix</keyword>
<keyword evidence="2" id="KW-0812">Transmembrane</keyword>
<dbReference type="GeneID" id="19309827"/>
<organism evidence="3 4">
    <name type="scientific">Gloeophyllum trabeum (strain ATCC 11539 / FP-39264 / Madison 617)</name>
    <name type="common">Brown rot fungus</name>
    <dbReference type="NCBI Taxonomy" id="670483"/>
    <lineage>
        <taxon>Eukaryota</taxon>
        <taxon>Fungi</taxon>
        <taxon>Dikarya</taxon>
        <taxon>Basidiomycota</taxon>
        <taxon>Agaricomycotina</taxon>
        <taxon>Agaricomycetes</taxon>
        <taxon>Gloeophyllales</taxon>
        <taxon>Gloeophyllaceae</taxon>
        <taxon>Gloeophyllum</taxon>
    </lineage>
</organism>
<gene>
    <name evidence="3" type="ORF">GLOTRDRAFT_96311</name>
</gene>
<proteinExistence type="predicted"/>
<evidence type="ECO:0000256" key="2">
    <source>
        <dbReference type="SAM" id="Phobius"/>
    </source>
</evidence>
<feature type="region of interest" description="Disordered" evidence="1">
    <location>
        <begin position="436"/>
        <end position="522"/>
    </location>
</feature>
<evidence type="ECO:0000256" key="1">
    <source>
        <dbReference type="SAM" id="MobiDB-lite"/>
    </source>
</evidence>
<sequence>MEPLYQSLIKLRRHIFNGEEWSTNNLERQVLAGTSTKTVGNLIASFIPTGNDICILSGQWGPKAPTRCIRISVPPAAASDETLSSPSSSEVYYGRYPFLSLRLTERTRASQSTGDSEYMLQSRFNFTKHLSDASSSSHNHRFFPPTLSSSVGSREFPAGLLFPPCQLTLQLSSLLNFCIALNMQLVIVHGVDGRKAEKYYVLGSGMLSLWDGLVKECWYANDNTHQRLVWQISTQLLWTGLTVIGEVCSSMILITFLWRHIFRRKRIVQSVNSIANHSTVASTSAVGSQAARTAGGKGTPRADSVFSRRGRQADHVRAYKGIVIRIGERLPHPECVQEVVLIGECDAALYPLVSCIINLTSIVCVIHTTDYNFLLLSTRSSLDHGDLLYGARGIVYGLLATTDPALIRAVRSFLHRDSKSSSYGPAVVRVELTTTTFRDPPQPDELEFEAQSPSEEVGSLSMGYKYPPQVGMGSGSKSPALGDRRRFSEAMGESREGDTDLEAGGVGETSLDLEREAFQKQI</sequence>
<dbReference type="STRING" id="670483.S7PW88"/>
<dbReference type="Proteomes" id="UP000030669">
    <property type="component" value="Unassembled WGS sequence"/>
</dbReference>
<dbReference type="KEGG" id="gtr:GLOTRDRAFT_96311"/>
<dbReference type="eggNOG" id="ENOG502S939">
    <property type="taxonomic scope" value="Eukaryota"/>
</dbReference>
<feature type="transmembrane region" description="Helical" evidence="2">
    <location>
        <begin position="236"/>
        <end position="258"/>
    </location>
</feature>
<dbReference type="AlphaFoldDB" id="S7PW88"/>
<accession>S7PW88</accession>
<dbReference type="EMBL" id="KB469310">
    <property type="protein sequence ID" value="EPQ51582.1"/>
    <property type="molecule type" value="Genomic_DNA"/>
</dbReference>
<dbReference type="OrthoDB" id="3251871at2759"/>
<evidence type="ECO:0000313" key="3">
    <source>
        <dbReference type="EMBL" id="EPQ51582.1"/>
    </source>
</evidence>
<feature type="compositionally biased region" description="Basic and acidic residues" evidence="1">
    <location>
        <begin position="512"/>
        <end position="522"/>
    </location>
</feature>